<reference evidence="4 5" key="1">
    <citation type="journal article" date="2014" name="Nature">
        <title>The genomic substrate for adaptive radiation in African cichlid fish.</title>
        <authorList>
            <person name="Brawand D."/>
            <person name="Wagner C.E."/>
            <person name="Li Y.I."/>
            <person name="Malinsky M."/>
            <person name="Keller I."/>
            <person name="Fan S."/>
            <person name="Simakov O."/>
            <person name="Ng A.Y."/>
            <person name="Lim Z.W."/>
            <person name="Bezault E."/>
            <person name="Turner-Maier J."/>
            <person name="Johnson J."/>
            <person name="Alcazar R."/>
            <person name="Noh H.J."/>
            <person name="Russell P."/>
            <person name="Aken B."/>
            <person name="Alfoldi J."/>
            <person name="Amemiya C."/>
            <person name="Azzouzi N."/>
            <person name="Baroiller J.F."/>
            <person name="Barloy-Hubler F."/>
            <person name="Berlin A."/>
            <person name="Bloomquist R."/>
            <person name="Carleton K.L."/>
            <person name="Conte M.A."/>
            <person name="D'Cotta H."/>
            <person name="Eshel O."/>
            <person name="Gaffney L."/>
            <person name="Galibert F."/>
            <person name="Gante H.F."/>
            <person name="Gnerre S."/>
            <person name="Greuter L."/>
            <person name="Guyon R."/>
            <person name="Haddad N.S."/>
            <person name="Haerty W."/>
            <person name="Harris R.M."/>
            <person name="Hofmann H.A."/>
            <person name="Hourlier T."/>
            <person name="Hulata G."/>
            <person name="Jaffe D.B."/>
            <person name="Lara M."/>
            <person name="Lee A.P."/>
            <person name="MacCallum I."/>
            <person name="Mwaiko S."/>
            <person name="Nikaido M."/>
            <person name="Nishihara H."/>
            <person name="Ozouf-Costaz C."/>
            <person name="Penman D.J."/>
            <person name="Przybylski D."/>
            <person name="Rakotomanga M."/>
            <person name="Renn S.C.P."/>
            <person name="Ribeiro F.J."/>
            <person name="Ron M."/>
            <person name="Salzburger W."/>
            <person name="Sanchez-Pulido L."/>
            <person name="Santos M.E."/>
            <person name="Searle S."/>
            <person name="Sharpe T."/>
            <person name="Swofford R."/>
            <person name="Tan F.J."/>
            <person name="Williams L."/>
            <person name="Young S."/>
            <person name="Yin S."/>
            <person name="Okada N."/>
            <person name="Kocher T.D."/>
            <person name="Miska E.A."/>
            <person name="Lander E.S."/>
            <person name="Venkatesh B."/>
            <person name="Fernald R.D."/>
            <person name="Meyer A."/>
            <person name="Ponting C.P."/>
            <person name="Streelman J.T."/>
            <person name="Lindblad-Toh K."/>
            <person name="Seehausen O."/>
            <person name="Di Palma F."/>
        </authorList>
    </citation>
    <scope>NUCLEOTIDE SEQUENCE</scope>
</reference>
<proteinExistence type="predicted"/>
<organism evidence="4 5">
    <name type="scientific">Maylandia zebra</name>
    <name type="common">zebra mbuna</name>
    <dbReference type="NCBI Taxonomy" id="106582"/>
    <lineage>
        <taxon>Eukaryota</taxon>
        <taxon>Metazoa</taxon>
        <taxon>Chordata</taxon>
        <taxon>Craniata</taxon>
        <taxon>Vertebrata</taxon>
        <taxon>Euteleostomi</taxon>
        <taxon>Actinopterygii</taxon>
        <taxon>Neopterygii</taxon>
        <taxon>Teleostei</taxon>
        <taxon>Neoteleostei</taxon>
        <taxon>Acanthomorphata</taxon>
        <taxon>Ovalentaria</taxon>
        <taxon>Cichlomorphae</taxon>
        <taxon>Cichliformes</taxon>
        <taxon>Cichlidae</taxon>
        <taxon>African cichlids</taxon>
        <taxon>Pseudocrenilabrinae</taxon>
        <taxon>Haplochromini</taxon>
        <taxon>Maylandia</taxon>
        <taxon>Maylandia zebra complex</taxon>
    </lineage>
</organism>
<protein>
    <submittedName>
        <fullName evidence="4">Stereocilin 1</fullName>
    </submittedName>
</protein>
<dbReference type="GeneTree" id="ENSGT00950000182957"/>
<dbReference type="Proteomes" id="UP000265160">
    <property type="component" value="LG1"/>
</dbReference>
<evidence type="ECO:0000313" key="5">
    <source>
        <dbReference type="Proteomes" id="UP000265160"/>
    </source>
</evidence>
<evidence type="ECO:0000313" key="4">
    <source>
        <dbReference type="Ensembl" id="ENSMZEP00005002229.1"/>
    </source>
</evidence>
<dbReference type="PANTHER" id="PTHR23412:SF19">
    <property type="entry name" value="STEREOCILIN 1"/>
    <property type="match status" value="1"/>
</dbReference>
<reference evidence="4" key="2">
    <citation type="submission" date="2025-08" db="UniProtKB">
        <authorList>
            <consortium name="Ensembl"/>
        </authorList>
    </citation>
    <scope>IDENTIFICATION</scope>
</reference>
<reference evidence="4" key="3">
    <citation type="submission" date="2025-09" db="UniProtKB">
        <authorList>
            <consortium name="Ensembl"/>
        </authorList>
    </citation>
    <scope>IDENTIFICATION</scope>
</reference>
<dbReference type="Ensembl" id="ENSMZET00005002330.1">
    <property type="protein sequence ID" value="ENSMZEP00005002229.1"/>
    <property type="gene ID" value="ENSMZEG00005001705.1"/>
</dbReference>
<dbReference type="InterPro" id="IPR026664">
    <property type="entry name" value="Stereocilin-rel"/>
</dbReference>
<accession>A0A3P9AX64</accession>
<dbReference type="InterPro" id="IPR048992">
    <property type="entry name" value="Stereocilin_LRR"/>
</dbReference>
<evidence type="ECO:0000256" key="1">
    <source>
        <dbReference type="ARBA" id="ARBA00022729"/>
    </source>
</evidence>
<keyword evidence="5" id="KW-1185">Reference proteome</keyword>
<evidence type="ECO:0000256" key="2">
    <source>
        <dbReference type="ARBA" id="ARBA00023180"/>
    </source>
</evidence>
<feature type="domain" description="Stereocilin LRR" evidence="3">
    <location>
        <begin position="607"/>
        <end position="858"/>
    </location>
</feature>
<dbReference type="GO" id="GO:0009986">
    <property type="term" value="C:cell surface"/>
    <property type="evidence" value="ECO:0007669"/>
    <property type="project" value="TreeGrafter"/>
</dbReference>
<evidence type="ECO:0000259" key="3">
    <source>
        <dbReference type="Pfam" id="PF21058"/>
    </source>
</evidence>
<dbReference type="Pfam" id="PF21058">
    <property type="entry name" value="Stereocilin"/>
    <property type="match status" value="1"/>
</dbReference>
<dbReference type="PANTHER" id="PTHR23412">
    <property type="entry name" value="STEREOCILIN RELATED"/>
    <property type="match status" value="1"/>
</dbReference>
<keyword evidence="1" id="KW-0732">Signal</keyword>
<dbReference type="STRING" id="106582.ENSMZEP00005002229"/>
<dbReference type="GO" id="GO:0007160">
    <property type="term" value="P:cell-matrix adhesion"/>
    <property type="evidence" value="ECO:0007669"/>
    <property type="project" value="TreeGrafter"/>
</dbReference>
<sequence>NTYYGALMNLYNIFQPLLRENFLDDLPKITICILSGRQDCGLEAELTKTVSLELAKPLLTFLTTLRSQTCSSLTTDEESGSFFRTYLRMGDSAALSGFQETFINILSSLSLSKNLINVLGGLIDATVTYTLRFVALFIQVPMDYTRIALQFGIKVPVLDEKETCQQDLQQLIMGIKNNVSWSLSTSLIDILLDIFLPQDQSAFMHPGPECQTPPSAPSQRSISYAENSTMNYYDTLCDSYNLATINDTMCAEILSNSGVESSTHVVTFCEALSSLSSNQMKNVWSNMCYVIQTLASPLVSRSSDCSFDNARPAPAATPLTKPRRVAREASNLRQLACNYNDWLQNNVDPVLVSLCSDNERVEFVKQVCSDAVLMRKLLSEKMNSWLYGYCANSSADYMVSEFCQYGQWLNKFTNMVDTSLLAFCMSLDSVRLTNLICENTGFFMFVMSNPEHFQFMPNCTNVPPPLPIPGLDTQLDFCHYSEWHEVEITNDLLTMCILFDQSGFTKKVCSNATFLDNLLLSTQNTWLEEHCRTSLSFPHPEPTEAFNIGMWCDYNTWGERQVDDSVIGLCWQNDQSAFQKSVCCKQSVLEKLLQNPLNKWLTSVCTDLPNEYLSIMVSEILQTHLVKDVTLFPELAPMLTKASPADIQALPPWQNNINRDKINEILKSMTPDQQQAFGLWYSKALSPSSITRGQQSLIKDTGNLIAYLPFQNFQHLSAAQLLDGLDVLQRNTLTPLKQEFVARNLISTYRNLLGSIACLADPDDLYVYKGTEAFSVIRESIMSCTRKGLRLPSDLVFNILLNTTELQVPSAVPAERLAEIALLLPSLGVTFLQGLSTSQLLSVLPTLNSIPFSPAQGFPEVVTWLNDVAPLLGCTPLISVLPRKRLLVNSLSNTSTKPWNTQQARGIFREVLDTNPNLIKQHFSLGTLGQGVSCAVLRDRFQANRSPSSARSILALLRQQPGLLHTSLKNCIIEVLYQFEFFFELLEDLGVEIALSMVSAIKRFSTDMMNSLRRMIIAGPHHFLLLSRTKQLLLVDKMAQRLGMYTGVFTEEEFRLLDIMAPFVVDEVFIQVDRRFFIQNLDFLHGLCYSSTKMEIVARILQEPAAFPVENWDQTTLSQVDRFLFFLPQDKLQQISLALMTVERIEKLFMSHHQWERGDIGMLCSDETERKTIFERQQFVLQFFLGFLTPVVPTCEILHTTAPSVWLSSSLTSMPSSAFSNCLELMGHDPFVISQLGVIATQLSLDELNAIRLTERRSIAALGTVSDWNSRQLATLFSTVLNSTKQNPSQLDSSTLVAMGYIVCGAKATELRSFNPIELKAVLRLGRLRLSCSEEQLQALVELLTHSLVFGLMSSWGTDVFIEIGVLAMAMSALVKEQIEGIAPLAISMMAPKKFAVVFSQEKIAMFSYEQAVAVTDNQRSVLSDLQKTALAMVLTPWDDKLVDFR</sequence>
<name>A0A3P9AX64_9CICH</name>
<keyword evidence="2" id="KW-0325">Glycoprotein</keyword>